<feature type="compositionally biased region" description="Low complexity" evidence="6">
    <location>
        <begin position="175"/>
        <end position="188"/>
    </location>
</feature>
<feature type="domain" description="RNA polymerase sigma-70 region 2" evidence="7">
    <location>
        <begin position="16"/>
        <end position="73"/>
    </location>
</feature>
<dbReference type="Gene3D" id="1.10.1740.10">
    <property type="match status" value="1"/>
</dbReference>
<evidence type="ECO:0000256" key="1">
    <source>
        <dbReference type="ARBA" id="ARBA00010641"/>
    </source>
</evidence>
<dbReference type="Pfam" id="PF08281">
    <property type="entry name" value="Sigma70_r4_2"/>
    <property type="match status" value="1"/>
</dbReference>
<evidence type="ECO:0000313" key="10">
    <source>
        <dbReference type="Proteomes" id="UP000319342"/>
    </source>
</evidence>
<feature type="region of interest" description="Disordered" evidence="6">
    <location>
        <begin position="76"/>
        <end position="96"/>
    </location>
</feature>
<evidence type="ECO:0000259" key="8">
    <source>
        <dbReference type="Pfam" id="PF08281"/>
    </source>
</evidence>
<dbReference type="PANTHER" id="PTHR43133:SF8">
    <property type="entry name" value="RNA POLYMERASE SIGMA FACTOR HI_1459-RELATED"/>
    <property type="match status" value="1"/>
</dbReference>
<dbReference type="InterPro" id="IPR013249">
    <property type="entry name" value="RNA_pol_sigma70_r4_t2"/>
</dbReference>
<feature type="compositionally biased region" description="Basic and acidic residues" evidence="6">
    <location>
        <begin position="163"/>
        <end position="174"/>
    </location>
</feature>
<protein>
    <submittedName>
        <fullName evidence="9">ECF RNA polymerase sigma factor SigW</fullName>
    </submittedName>
</protein>
<accession>A0A518D0I0</accession>
<dbReference type="EMBL" id="CP036290">
    <property type="protein sequence ID" value="QDU84969.1"/>
    <property type="molecule type" value="Genomic_DNA"/>
</dbReference>
<feature type="compositionally biased region" description="Basic and acidic residues" evidence="6">
    <location>
        <begin position="189"/>
        <end position="206"/>
    </location>
</feature>
<keyword evidence="3" id="KW-0731">Sigma factor</keyword>
<dbReference type="GO" id="GO:0006352">
    <property type="term" value="P:DNA-templated transcription initiation"/>
    <property type="evidence" value="ECO:0007669"/>
    <property type="project" value="InterPro"/>
</dbReference>
<dbReference type="Gene3D" id="1.10.10.10">
    <property type="entry name" value="Winged helix-like DNA-binding domain superfamily/Winged helix DNA-binding domain"/>
    <property type="match status" value="1"/>
</dbReference>
<keyword evidence="4" id="KW-0238">DNA-binding</keyword>
<dbReference type="SUPFAM" id="SSF88659">
    <property type="entry name" value="Sigma3 and sigma4 domains of RNA polymerase sigma factors"/>
    <property type="match status" value="1"/>
</dbReference>
<evidence type="ECO:0000256" key="2">
    <source>
        <dbReference type="ARBA" id="ARBA00023015"/>
    </source>
</evidence>
<feature type="domain" description="RNA polymerase sigma factor 70 region 4 type 2" evidence="8">
    <location>
        <begin position="108"/>
        <end position="159"/>
    </location>
</feature>
<sequence length="206" mass="23491">MAVFEMFVRTETSTFLGFFRRLGAALDEAEDLAQEVFVRLVRYAPRYRDQDRFEAFCFRTARNVWIDNRRARGTRRAERAGGDDELANVSDDTPEPLEPLALEEESRRALELIATLPEGQRLVFELGVIQERPYPEIAVLLGIPVGTVKSRMFNAVRRLREQLERPEAAGDTHRTTAPQRPATTAGARRAPDAETDHTEGRRPKRP</sequence>
<dbReference type="NCBIfam" id="TIGR02937">
    <property type="entry name" value="sigma70-ECF"/>
    <property type="match status" value="1"/>
</dbReference>
<evidence type="ECO:0000256" key="3">
    <source>
        <dbReference type="ARBA" id="ARBA00023082"/>
    </source>
</evidence>
<reference evidence="9 10" key="1">
    <citation type="submission" date="2019-02" db="EMBL/GenBank/DDBJ databases">
        <title>Deep-cultivation of Planctomycetes and their phenomic and genomic characterization uncovers novel biology.</title>
        <authorList>
            <person name="Wiegand S."/>
            <person name="Jogler M."/>
            <person name="Boedeker C."/>
            <person name="Pinto D."/>
            <person name="Vollmers J."/>
            <person name="Rivas-Marin E."/>
            <person name="Kohn T."/>
            <person name="Peeters S.H."/>
            <person name="Heuer A."/>
            <person name="Rast P."/>
            <person name="Oberbeckmann S."/>
            <person name="Bunk B."/>
            <person name="Jeske O."/>
            <person name="Meyerdierks A."/>
            <person name="Storesund J.E."/>
            <person name="Kallscheuer N."/>
            <person name="Luecker S."/>
            <person name="Lage O.M."/>
            <person name="Pohl T."/>
            <person name="Merkel B.J."/>
            <person name="Hornburger P."/>
            <person name="Mueller R.-W."/>
            <person name="Bruemmer F."/>
            <person name="Labrenz M."/>
            <person name="Spormann A.M."/>
            <person name="Op den Camp H."/>
            <person name="Overmann J."/>
            <person name="Amann R."/>
            <person name="Jetten M.S.M."/>
            <person name="Mascher T."/>
            <person name="Medema M.H."/>
            <person name="Devos D.P."/>
            <person name="Kaster A.-K."/>
            <person name="Ovreas L."/>
            <person name="Rohde M."/>
            <person name="Galperin M.Y."/>
            <person name="Jogler C."/>
        </authorList>
    </citation>
    <scope>NUCLEOTIDE SEQUENCE [LARGE SCALE GENOMIC DNA]</scope>
    <source>
        <strain evidence="9 10">Pla163</strain>
    </source>
</reference>
<name>A0A518D0I0_9BACT</name>
<dbReference type="Pfam" id="PF04542">
    <property type="entry name" value="Sigma70_r2"/>
    <property type="match status" value="1"/>
</dbReference>
<keyword evidence="10" id="KW-1185">Reference proteome</keyword>
<dbReference type="InterPro" id="IPR036388">
    <property type="entry name" value="WH-like_DNA-bd_sf"/>
</dbReference>
<gene>
    <name evidence="9" type="primary">sigW_3</name>
    <name evidence="9" type="ORF">Pla163_20890</name>
</gene>
<evidence type="ECO:0000259" key="7">
    <source>
        <dbReference type="Pfam" id="PF04542"/>
    </source>
</evidence>
<dbReference type="Proteomes" id="UP000319342">
    <property type="component" value="Chromosome"/>
</dbReference>
<evidence type="ECO:0000256" key="4">
    <source>
        <dbReference type="ARBA" id="ARBA00023125"/>
    </source>
</evidence>
<proteinExistence type="inferred from homology"/>
<dbReference type="AlphaFoldDB" id="A0A518D0I0"/>
<dbReference type="InterPro" id="IPR013325">
    <property type="entry name" value="RNA_pol_sigma_r2"/>
</dbReference>
<dbReference type="InterPro" id="IPR013324">
    <property type="entry name" value="RNA_pol_sigma_r3/r4-like"/>
</dbReference>
<dbReference type="InterPro" id="IPR014284">
    <property type="entry name" value="RNA_pol_sigma-70_dom"/>
</dbReference>
<keyword evidence="5" id="KW-0804">Transcription</keyword>
<keyword evidence="2" id="KW-0805">Transcription regulation</keyword>
<evidence type="ECO:0000256" key="5">
    <source>
        <dbReference type="ARBA" id="ARBA00023163"/>
    </source>
</evidence>
<dbReference type="InterPro" id="IPR039425">
    <property type="entry name" value="RNA_pol_sigma-70-like"/>
</dbReference>
<evidence type="ECO:0000313" key="9">
    <source>
        <dbReference type="EMBL" id="QDU84969.1"/>
    </source>
</evidence>
<organism evidence="9 10">
    <name type="scientific">Rohdeia mirabilis</name>
    <dbReference type="NCBI Taxonomy" id="2528008"/>
    <lineage>
        <taxon>Bacteria</taxon>
        <taxon>Pseudomonadati</taxon>
        <taxon>Planctomycetota</taxon>
        <taxon>Planctomycetia</taxon>
        <taxon>Planctomycetia incertae sedis</taxon>
        <taxon>Rohdeia</taxon>
    </lineage>
</organism>
<dbReference type="SUPFAM" id="SSF88946">
    <property type="entry name" value="Sigma2 domain of RNA polymerase sigma factors"/>
    <property type="match status" value="1"/>
</dbReference>
<dbReference type="GO" id="GO:0003677">
    <property type="term" value="F:DNA binding"/>
    <property type="evidence" value="ECO:0007669"/>
    <property type="project" value="UniProtKB-KW"/>
</dbReference>
<comment type="similarity">
    <text evidence="1">Belongs to the sigma-70 factor family. ECF subfamily.</text>
</comment>
<feature type="region of interest" description="Disordered" evidence="6">
    <location>
        <begin position="163"/>
        <end position="206"/>
    </location>
</feature>
<evidence type="ECO:0000256" key="6">
    <source>
        <dbReference type="SAM" id="MobiDB-lite"/>
    </source>
</evidence>
<dbReference type="GO" id="GO:0016987">
    <property type="term" value="F:sigma factor activity"/>
    <property type="evidence" value="ECO:0007669"/>
    <property type="project" value="UniProtKB-KW"/>
</dbReference>
<dbReference type="PANTHER" id="PTHR43133">
    <property type="entry name" value="RNA POLYMERASE ECF-TYPE SIGMA FACTO"/>
    <property type="match status" value="1"/>
</dbReference>
<dbReference type="InterPro" id="IPR007627">
    <property type="entry name" value="RNA_pol_sigma70_r2"/>
</dbReference>
<dbReference type="CDD" id="cd06171">
    <property type="entry name" value="Sigma70_r4"/>
    <property type="match status" value="1"/>
</dbReference>